<keyword evidence="1" id="KW-0472">Membrane</keyword>
<name>A0A8C9TYR9_SCLFO</name>
<proteinExistence type="predicted"/>
<evidence type="ECO:0000313" key="3">
    <source>
        <dbReference type="Ensembl" id="ENSSFOP00015058744.1"/>
    </source>
</evidence>
<dbReference type="GeneTree" id="ENSGT00940000170279"/>
<evidence type="ECO:0000313" key="4">
    <source>
        <dbReference type="Proteomes" id="UP000694397"/>
    </source>
</evidence>
<dbReference type="InterPro" id="IPR032773">
    <property type="entry name" value="MGARP_N"/>
</dbReference>
<dbReference type="InterPro" id="IPR026093">
    <property type="entry name" value="MGARP"/>
</dbReference>
<dbReference type="Proteomes" id="UP000694397">
    <property type="component" value="Chromosome 5"/>
</dbReference>
<keyword evidence="1" id="KW-0812">Transmembrane</keyword>
<feature type="transmembrane region" description="Helical" evidence="1">
    <location>
        <begin position="23"/>
        <end position="44"/>
    </location>
</feature>
<keyword evidence="4" id="KW-1185">Reference proteome</keyword>
<dbReference type="Ensembl" id="ENSSFOT00015071176.1">
    <property type="protein sequence ID" value="ENSSFOP00015058744.1"/>
    <property type="gene ID" value="ENSSFOG00015027958.1"/>
</dbReference>
<protein>
    <recommendedName>
        <fullName evidence="2">Protein MGARP N-terminal domain-containing protein</fullName>
    </recommendedName>
</protein>
<evidence type="ECO:0000256" key="1">
    <source>
        <dbReference type="SAM" id="Phobius"/>
    </source>
</evidence>
<feature type="domain" description="Protein MGARP N-terminal" evidence="2">
    <location>
        <begin position="8"/>
        <end position="68"/>
    </location>
</feature>
<keyword evidence="1" id="KW-1133">Transmembrane helix</keyword>
<dbReference type="PANTHER" id="PTHR22910:SF6">
    <property type="entry name" value="PROTEIN MGARP"/>
    <property type="match status" value="1"/>
</dbReference>
<accession>A0A8C9TYR9</accession>
<dbReference type="AlphaFoldDB" id="A0A8C9TYR9"/>
<dbReference type="GO" id="GO:0005741">
    <property type="term" value="C:mitochondrial outer membrane"/>
    <property type="evidence" value="ECO:0007669"/>
    <property type="project" value="TreeGrafter"/>
</dbReference>
<reference evidence="3" key="3">
    <citation type="submission" date="2025-09" db="UniProtKB">
        <authorList>
            <consortium name="Ensembl"/>
        </authorList>
    </citation>
    <scope>IDENTIFICATION</scope>
</reference>
<feature type="transmembrane region" description="Helical" evidence="1">
    <location>
        <begin position="76"/>
        <end position="95"/>
    </location>
</feature>
<reference evidence="3 4" key="1">
    <citation type="submission" date="2019-04" db="EMBL/GenBank/DDBJ databases">
        <authorList>
            <consortium name="Wellcome Sanger Institute Data Sharing"/>
        </authorList>
    </citation>
    <scope>NUCLEOTIDE SEQUENCE [LARGE SCALE GENOMIC DNA]</scope>
</reference>
<evidence type="ECO:0000259" key="2">
    <source>
        <dbReference type="Pfam" id="PF14962"/>
    </source>
</evidence>
<dbReference type="PANTHER" id="PTHR22910">
    <property type="entry name" value="PROTEIN MGARP"/>
    <property type="match status" value="1"/>
</dbReference>
<reference evidence="3" key="2">
    <citation type="submission" date="2025-08" db="UniProtKB">
        <authorList>
            <consortium name="Ensembl"/>
        </authorList>
    </citation>
    <scope>IDENTIFICATION</scope>
</reference>
<dbReference type="GO" id="GO:1904115">
    <property type="term" value="C:axon cytoplasm"/>
    <property type="evidence" value="ECO:0007669"/>
    <property type="project" value="GOC"/>
</dbReference>
<dbReference type="Pfam" id="PF14962">
    <property type="entry name" value="AIF-MLS"/>
    <property type="match status" value="1"/>
</dbReference>
<organism evidence="3 4">
    <name type="scientific">Scleropages formosus</name>
    <name type="common">Asian bonytongue</name>
    <name type="synonym">Osteoglossum formosum</name>
    <dbReference type="NCBI Taxonomy" id="113540"/>
    <lineage>
        <taxon>Eukaryota</taxon>
        <taxon>Metazoa</taxon>
        <taxon>Chordata</taxon>
        <taxon>Craniata</taxon>
        <taxon>Vertebrata</taxon>
        <taxon>Euteleostomi</taxon>
        <taxon>Actinopterygii</taxon>
        <taxon>Neopterygii</taxon>
        <taxon>Teleostei</taxon>
        <taxon>Osteoglossocephala</taxon>
        <taxon>Osteoglossomorpha</taxon>
        <taxon>Osteoglossiformes</taxon>
        <taxon>Osteoglossidae</taxon>
        <taxon>Scleropages</taxon>
    </lineage>
</organism>
<dbReference type="OrthoDB" id="9950323at2759"/>
<dbReference type="GO" id="GO:0008089">
    <property type="term" value="P:anterograde axonal transport"/>
    <property type="evidence" value="ECO:0007669"/>
    <property type="project" value="InterPro"/>
</dbReference>
<sequence length="108" mass="12172">MCLTVVPLRYMSSSVPGSSGGNFVYFAIFGVSLSAGAVYVYRTLSSDKARFKERITEMGNRPKEEWKPKPWPPKGMFCLLLFVLLPFLSHQGILLKTCQQKLAFYKGN</sequence>